<gene>
    <name evidence="1" type="ORF">MgSA37_01429</name>
</gene>
<name>A0A110B203_9SPHI</name>
<dbReference type="OrthoDB" id="798395at2"/>
<dbReference type="KEGG" id="mgot:MgSA37_01429"/>
<protein>
    <submittedName>
        <fullName evidence="1">Uncharacterized protein</fullName>
    </submittedName>
</protein>
<organism evidence="1 2">
    <name type="scientific">Mucilaginibacter gotjawali</name>
    <dbReference type="NCBI Taxonomy" id="1550579"/>
    <lineage>
        <taxon>Bacteria</taxon>
        <taxon>Pseudomonadati</taxon>
        <taxon>Bacteroidota</taxon>
        <taxon>Sphingobacteriia</taxon>
        <taxon>Sphingobacteriales</taxon>
        <taxon>Sphingobacteriaceae</taxon>
        <taxon>Mucilaginibacter</taxon>
    </lineage>
</organism>
<evidence type="ECO:0000313" key="2">
    <source>
        <dbReference type="Proteomes" id="UP000218263"/>
    </source>
</evidence>
<dbReference type="EMBL" id="AP017313">
    <property type="protein sequence ID" value="BAU53262.1"/>
    <property type="molecule type" value="Genomic_DNA"/>
</dbReference>
<dbReference type="RefSeq" id="WP_096350718.1">
    <property type="nucleotide sequence ID" value="NZ_AP017313.1"/>
</dbReference>
<dbReference type="Proteomes" id="UP000218263">
    <property type="component" value="Chromosome"/>
</dbReference>
<keyword evidence="2" id="KW-1185">Reference proteome</keyword>
<sequence length="71" mass="7977">MDLIIDFDNIKDAGKKAWLLSTLKLMGIDYQELEKAQTLEQYNEDLLAGDAEIERGDYKTAADLRIEAGKG</sequence>
<reference evidence="1 2" key="1">
    <citation type="submission" date="2015-12" db="EMBL/GenBank/DDBJ databases">
        <title>Genome sequence of Mucilaginibacter gotjawali.</title>
        <authorList>
            <person name="Lee J.S."/>
            <person name="Lee K.C."/>
            <person name="Kim K.K."/>
            <person name="Lee B.W."/>
        </authorList>
    </citation>
    <scope>NUCLEOTIDE SEQUENCE [LARGE SCALE GENOMIC DNA]</scope>
    <source>
        <strain evidence="1 2">SA3-7</strain>
    </source>
</reference>
<accession>A0A110B203</accession>
<dbReference type="AlphaFoldDB" id="A0A110B203"/>
<proteinExistence type="predicted"/>
<evidence type="ECO:0000313" key="1">
    <source>
        <dbReference type="EMBL" id="BAU53262.1"/>
    </source>
</evidence>